<dbReference type="Gene3D" id="3.90.470.20">
    <property type="entry name" value="4'-phosphopantetheinyl transferase domain"/>
    <property type="match status" value="1"/>
</dbReference>
<proteinExistence type="inferred from homology"/>
<accession>A0A4R4FCK3</accession>
<evidence type="ECO:0000313" key="4">
    <source>
        <dbReference type="EMBL" id="TDA21215.1"/>
    </source>
</evidence>
<dbReference type="EMBL" id="SMMX01000010">
    <property type="protein sequence ID" value="TDA21215.1"/>
    <property type="molecule type" value="Genomic_DNA"/>
</dbReference>
<gene>
    <name evidence="4" type="ORF">E1963_12660</name>
</gene>
<dbReference type="PANTHER" id="PTHR12215">
    <property type="entry name" value="PHOSPHOPANTETHEINE TRANSFERASE"/>
    <property type="match status" value="1"/>
</dbReference>
<dbReference type="InterPro" id="IPR037143">
    <property type="entry name" value="4-PPantetheinyl_Trfase_dom_sf"/>
</dbReference>
<dbReference type="SUPFAM" id="SSF56214">
    <property type="entry name" value="4'-phosphopantetheinyl transferase"/>
    <property type="match status" value="1"/>
</dbReference>
<dbReference type="GO" id="GO:0019878">
    <property type="term" value="P:lysine biosynthetic process via aminoadipic acid"/>
    <property type="evidence" value="ECO:0007669"/>
    <property type="project" value="TreeGrafter"/>
</dbReference>
<dbReference type="InterPro" id="IPR050559">
    <property type="entry name" value="P-Pant_transferase_sf"/>
</dbReference>
<dbReference type="PANTHER" id="PTHR12215:SF10">
    <property type="entry name" value="L-AMINOADIPATE-SEMIALDEHYDE DEHYDROGENASE-PHOSPHOPANTETHEINYL TRANSFERASE"/>
    <property type="match status" value="1"/>
</dbReference>
<keyword evidence="5" id="KW-1185">Reference proteome</keyword>
<protein>
    <submittedName>
        <fullName evidence="4">4'-phosphopantetheinyl transferase superfamily protein</fullName>
    </submittedName>
</protein>
<dbReference type="GO" id="GO:0000287">
    <property type="term" value="F:magnesium ion binding"/>
    <property type="evidence" value="ECO:0007669"/>
    <property type="project" value="InterPro"/>
</dbReference>
<organism evidence="4 5">
    <name type="scientific">Extibacter muris</name>
    <dbReference type="NCBI Taxonomy" id="1796622"/>
    <lineage>
        <taxon>Bacteria</taxon>
        <taxon>Bacillati</taxon>
        <taxon>Bacillota</taxon>
        <taxon>Clostridia</taxon>
        <taxon>Lachnospirales</taxon>
        <taxon>Lachnospiraceae</taxon>
        <taxon>Extibacter</taxon>
    </lineage>
</organism>
<evidence type="ECO:0000256" key="1">
    <source>
        <dbReference type="ARBA" id="ARBA00010990"/>
    </source>
</evidence>
<evidence type="ECO:0000256" key="2">
    <source>
        <dbReference type="ARBA" id="ARBA00022679"/>
    </source>
</evidence>
<name>A0A4R4FCK3_9FIRM</name>
<dbReference type="Pfam" id="PF01648">
    <property type="entry name" value="ACPS"/>
    <property type="match status" value="1"/>
</dbReference>
<dbReference type="AlphaFoldDB" id="A0A4R4FCK3"/>
<evidence type="ECO:0000313" key="5">
    <source>
        <dbReference type="Proteomes" id="UP000295710"/>
    </source>
</evidence>
<dbReference type="GO" id="GO:0005829">
    <property type="term" value="C:cytosol"/>
    <property type="evidence" value="ECO:0007669"/>
    <property type="project" value="TreeGrafter"/>
</dbReference>
<dbReference type="GO" id="GO:0008897">
    <property type="term" value="F:holo-[acyl-carrier-protein] synthase activity"/>
    <property type="evidence" value="ECO:0007669"/>
    <property type="project" value="InterPro"/>
</dbReference>
<feature type="domain" description="4'-phosphopantetheinyl transferase" evidence="3">
    <location>
        <begin position="90"/>
        <end position="179"/>
    </location>
</feature>
<reference evidence="4 5" key="1">
    <citation type="journal article" date="2016" name="Nat. Microbiol.">
        <title>The Mouse Intestinal Bacterial Collection (miBC) provides host-specific insight into cultured diversity and functional potential of the gut microbiota.</title>
        <authorList>
            <person name="Lagkouvardos I."/>
            <person name="Pukall R."/>
            <person name="Abt B."/>
            <person name="Foesel B.U."/>
            <person name="Meier-Kolthoff J.P."/>
            <person name="Kumar N."/>
            <person name="Bresciani A."/>
            <person name="Martinez I."/>
            <person name="Just S."/>
            <person name="Ziegler C."/>
            <person name="Brugiroux S."/>
            <person name="Garzetti D."/>
            <person name="Wenning M."/>
            <person name="Bui T.P."/>
            <person name="Wang J."/>
            <person name="Hugenholtz F."/>
            <person name="Plugge C.M."/>
            <person name="Peterson D.A."/>
            <person name="Hornef M.W."/>
            <person name="Baines J.F."/>
            <person name="Smidt H."/>
            <person name="Walter J."/>
            <person name="Kristiansen K."/>
            <person name="Nielsen H.B."/>
            <person name="Haller D."/>
            <person name="Overmann J."/>
            <person name="Stecher B."/>
            <person name="Clavel T."/>
        </authorList>
    </citation>
    <scope>NUCLEOTIDE SEQUENCE [LARGE SCALE GENOMIC DNA]</scope>
    <source>
        <strain evidence="4 5">DSM 28560</strain>
    </source>
</reference>
<comment type="caution">
    <text evidence="4">The sequence shown here is derived from an EMBL/GenBank/DDBJ whole genome shotgun (WGS) entry which is preliminary data.</text>
</comment>
<comment type="similarity">
    <text evidence="1">Belongs to the P-Pant transferase superfamily. Gsp/Sfp/HetI/AcpT family.</text>
</comment>
<evidence type="ECO:0000259" key="3">
    <source>
        <dbReference type="Pfam" id="PF01648"/>
    </source>
</evidence>
<dbReference type="Proteomes" id="UP000295710">
    <property type="component" value="Unassembled WGS sequence"/>
</dbReference>
<keyword evidence="2 4" id="KW-0808">Transferase</keyword>
<dbReference type="InterPro" id="IPR008278">
    <property type="entry name" value="4-PPantetheinyl_Trfase_dom"/>
</dbReference>
<dbReference type="RefSeq" id="WP_132278496.1">
    <property type="nucleotide sequence ID" value="NZ_JAOBST010000017.1"/>
</dbReference>
<sequence length="226" mass="25664">MIRTYLADITPLLEPDAYGHCCGLVPEWRRNKAEQIKHKKNKAQSIGAWLLLEAARRETGVDASHVYNLSHSGCYVLCVLSDTAGAVRAGCDIEMVREAKMGVAHRFFLKSEYEKLLESEDRAELFYRFWVLKESFMKATRLGMKLGMDQFEIGFDKDDRPVLLSQPDAFQEKFRYREYNIEGIGAKIAVCTTGEEIADAVEIVDLTRMLPERGNVDETAEDEVDG</sequence>